<proteinExistence type="inferred from homology"/>
<protein>
    <submittedName>
        <fullName evidence="9">MgtC/SapB family protein</fullName>
    </submittedName>
</protein>
<keyword evidence="4 7" id="KW-0812">Transmembrane</keyword>
<dbReference type="InterPro" id="IPR003416">
    <property type="entry name" value="MgtC/SapB/SrpB/YhiD_fam"/>
</dbReference>
<dbReference type="Pfam" id="PF02308">
    <property type="entry name" value="MgtC"/>
    <property type="match status" value="1"/>
</dbReference>
<dbReference type="Proteomes" id="UP000290204">
    <property type="component" value="Unassembled WGS sequence"/>
</dbReference>
<dbReference type="GO" id="GO:0005886">
    <property type="term" value="C:plasma membrane"/>
    <property type="evidence" value="ECO:0007669"/>
    <property type="project" value="UniProtKB-SubCell"/>
</dbReference>
<keyword evidence="10" id="KW-1185">Reference proteome</keyword>
<feature type="transmembrane region" description="Helical" evidence="7">
    <location>
        <begin position="34"/>
        <end position="52"/>
    </location>
</feature>
<comment type="caution">
    <text evidence="9">The sequence shown here is derived from an EMBL/GenBank/DDBJ whole genome shotgun (WGS) entry which is preliminary data.</text>
</comment>
<dbReference type="InterPro" id="IPR049177">
    <property type="entry name" value="MgtC_SapB_SrpB_YhiD_N"/>
</dbReference>
<dbReference type="AlphaFoldDB" id="A0A4Q1CJE7"/>
<keyword evidence="6 7" id="KW-0472">Membrane</keyword>
<feature type="transmembrane region" description="Helical" evidence="7">
    <location>
        <begin position="88"/>
        <end position="107"/>
    </location>
</feature>
<reference evidence="9 10" key="1">
    <citation type="submission" date="2019-01" db="EMBL/GenBank/DDBJ databases">
        <title>Lacibacter sp. strain TTM-7.</title>
        <authorList>
            <person name="Chen W.-M."/>
        </authorList>
    </citation>
    <scope>NUCLEOTIDE SEQUENCE [LARGE SCALE GENOMIC DNA]</scope>
    <source>
        <strain evidence="9 10">TTM-7</strain>
    </source>
</reference>
<evidence type="ECO:0000256" key="6">
    <source>
        <dbReference type="ARBA" id="ARBA00023136"/>
    </source>
</evidence>
<dbReference type="PRINTS" id="PR01837">
    <property type="entry name" value="MGTCSAPBPROT"/>
</dbReference>
<dbReference type="RefSeq" id="WP_129130414.1">
    <property type="nucleotide sequence ID" value="NZ_SDHW01000002.1"/>
</dbReference>
<evidence type="ECO:0000256" key="4">
    <source>
        <dbReference type="ARBA" id="ARBA00022692"/>
    </source>
</evidence>
<dbReference type="OrthoDB" id="9811198at2"/>
<dbReference type="PANTHER" id="PTHR33778:SF1">
    <property type="entry name" value="MAGNESIUM TRANSPORTER YHID-RELATED"/>
    <property type="match status" value="1"/>
</dbReference>
<organism evidence="9 10">
    <name type="scientific">Lacibacter luteus</name>
    <dbReference type="NCBI Taxonomy" id="2508719"/>
    <lineage>
        <taxon>Bacteria</taxon>
        <taxon>Pseudomonadati</taxon>
        <taxon>Bacteroidota</taxon>
        <taxon>Chitinophagia</taxon>
        <taxon>Chitinophagales</taxon>
        <taxon>Chitinophagaceae</taxon>
        <taxon>Lacibacter</taxon>
    </lineage>
</organism>
<evidence type="ECO:0000256" key="5">
    <source>
        <dbReference type="ARBA" id="ARBA00022989"/>
    </source>
</evidence>
<comment type="subcellular location">
    <subcellularLocation>
        <location evidence="1">Cell membrane</location>
        <topology evidence="1">Multi-pass membrane protein</topology>
    </subcellularLocation>
</comment>
<comment type="similarity">
    <text evidence="2">Belongs to the MgtC/SapB family.</text>
</comment>
<sequence length="213" mass="23796">MDITIYLEEAAQVSVAFIIGAVIGLEREFRSKPAGFRTMIFICVGSCLYTILSKESNNVSPDRIASNIVTGIGFIGAGVIFKEGISVNGLTTAALIWITAALGMAIGYHNYPLAFVVGSMVVVALFVLEPVQRFINRLHKVKDYKVRTGDTSDAFKKDLEDFFAAHDINYRCMKMVKENNDAIYLYRIGAPKHDYDMVNDYFLKHKNIKSFDV</sequence>
<keyword evidence="5 7" id="KW-1133">Transmembrane helix</keyword>
<evidence type="ECO:0000256" key="7">
    <source>
        <dbReference type="SAM" id="Phobius"/>
    </source>
</evidence>
<dbReference type="EMBL" id="SDHW01000002">
    <property type="protein sequence ID" value="RXK60454.1"/>
    <property type="molecule type" value="Genomic_DNA"/>
</dbReference>
<keyword evidence="3" id="KW-1003">Cell membrane</keyword>
<feature type="domain" description="MgtC/SapB/SrpB/YhiD N-terminal" evidence="8">
    <location>
        <begin position="15"/>
        <end position="133"/>
    </location>
</feature>
<evidence type="ECO:0000259" key="8">
    <source>
        <dbReference type="Pfam" id="PF02308"/>
    </source>
</evidence>
<evidence type="ECO:0000313" key="10">
    <source>
        <dbReference type="Proteomes" id="UP000290204"/>
    </source>
</evidence>
<accession>A0A4Q1CJE7</accession>
<evidence type="ECO:0000256" key="3">
    <source>
        <dbReference type="ARBA" id="ARBA00022475"/>
    </source>
</evidence>
<feature type="transmembrane region" description="Helical" evidence="7">
    <location>
        <begin position="64"/>
        <end position="81"/>
    </location>
</feature>
<feature type="transmembrane region" description="Helical" evidence="7">
    <location>
        <begin position="113"/>
        <end position="131"/>
    </location>
</feature>
<feature type="transmembrane region" description="Helical" evidence="7">
    <location>
        <begin position="6"/>
        <end position="25"/>
    </location>
</feature>
<evidence type="ECO:0000313" key="9">
    <source>
        <dbReference type="EMBL" id="RXK60454.1"/>
    </source>
</evidence>
<evidence type="ECO:0000256" key="1">
    <source>
        <dbReference type="ARBA" id="ARBA00004651"/>
    </source>
</evidence>
<gene>
    <name evidence="9" type="ORF">ESA94_08270</name>
</gene>
<dbReference type="PANTHER" id="PTHR33778">
    <property type="entry name" value="PROTEIN MGTC"/>
    <property type="match status" value="1"/>
</dbReference>
<evidence type="ECO:0000256" key="2">
    <source>
        <dbReference type="ARBA" id="ARBA00009298"/>
    </source>
</evidence>
<name>A0A4Q1CJE7_9BACT</name>